<dbReference type="EMBL" id="ABOX02000002">
    <property type="protein sequence ID" value="EEF62988.1"/>
    <property type="molecule type" value="Genomic_DNA"/>
</dbReference>
<dbReference type="RefSeq" id="WP_007412801.1">
    <property type="nucleotide sequence ID" value="NZ_ABOX02000002.1"/>
</dbReference>
<feature type="compositionally biased region" description="Polar residues" evidence="2">
    <location>
        <begin position="753"/>
        <end position="763"/>
    </location>
</feature>
<organism evidence="3 4">
    <name type="scientific">Pedosphaera parvula (strain Ellin514)</name>
    <dbReference type="NCBI Taxonomy" id="320771"/>
    <lineage>
        <taxon>Bacteria</taxon>
        <taxon>Pseudomonadati</taxon>
        <taxon>Verrucomicrobiota</taxon>
        <taxon>Pedosphaerae</taxon>
        <taxon>Pedosphaerales</taxon>
        <taxon>Pedosphaeraceae</taxon>
        <taxon>Pedosphaera</taxon>
    </lineage>
</organism>
<protein>
    <submittedName>
        <fullName evidence="3">Uncharacterized protein</fullName>
    </submittedName>
</protein>
<dbReference type="AlphaFoldDB" id="B9XAF3"/>
<gene>
    <name evidence="3" type="ORF">Cflav_PD5623</name>
</gene>
<reference evidence="3 4" key="1">
    <citation type="journal article" date="2011" name="J. Bacteriol.">
        <title>Genome sequence of 'Pedosphaera parvula' Ellin514, an aerobic Verrucomicrobial isolate from pasture soil.</title>
        <authorList>
            <person name="Kant R."/>
            <person name="van Passel M.W."/>
            <person name="Sangwan P."/>
            <person name="Palva A."/>
            <person name="Lucas S."/>
            <person name="Copeland A."/>
            <person name="Lapidus A."/>
            <person name="Glavina Del Rio T."/>
            <person name="Dalin E."/>
            <person name="Tice H."/>
            <person name="Bruce D."/>
            <person name="Goodwin L."/>
            <person name="Pitluck S."/>
            <person name="Chertkov O."/>
            <person name="Larimer F.W."/>
            <person name="Land M.L."/>
            <person name="Hauser L."/>
            <person name="Brettin T.S."/>
            <person name="Detter J.C."/>
            <person name="Han S."/>
            <person name="de Vos W.M."/>
            <person name="Janssen P.H."/>
            <person name="Smidt H."/>
        </authorList>
    </citation>
    <scope>NUCLEOTIDE SEQUENCE [LARGE SCALE GENOMIC DNA]</scope>
    <source>
        <strain evidence="3 4">Ellin514</strain>
    </source>
</reference>
<keyword evidence="4" id="KW-1185">Reference proteome</keyword>
<feature type="region of interest" description="Disordered" evidence="2">
    <location>
        <begin position="748"/>
        <end position="782"/>
    </location>
</feature>
<feature type="compositionally biased region" description="Basic and acidic residues" evidence="2">
    <location>
        <begin position="766"/>
        <end position="782"/>
    </location>
</feature>
<comment type="caution">
    <text evidence="3">The sequence shown here is derived from an EMBL/GenBank/DDBJ whole genome shotgun (WGS) entry which is preliminary data.</text>
</comment>
<dbReference type="STRING" id="320771.Cflav_PD5623"/>
<evidence type="ECO:0000313" key="3">
    <source>
        <dbReference type="EMBL" id="EEF62988.1"/>
    </source>
</evidence>
<evidence type="ECO:0000313" key="4">
    <source>
        <dbReference type="Proteomes" id="UP000003688"/>
    </source>
</evidence>
<dbReference type="Proteomes" id="UP000003688">
    <property type="component" value="Unassembled WGS sequence"/>
</dbReference>
<evidence type="ECO:0000256" key="2">
    <source>
        <dbReference type="SAM" id="MobiDB-lite"/>
    </source>
</evidence>
<name>B9XAF3_PEDPL</name>
<evidence type="ECO:0000256" key="1">
    <source>
        <dbReference type="SAM" id="Coils"/>
    </source>
</evidence>
<feature type="coiled-coil region" evidence="1">
    <location>
        <begin position="654"/>
        <end position="681"/>
    </location>
</feature>
<sequence>MSQTNNVVVTQVGKEFQQDGEDLRKELEERKPKSPIQPCSHQMFVKLRRYFDQLDAHTGTRQIAPAIQADLCVDLEIWINLLKTSDSLTSLVADLALSSTRGFSIRINNRELYTEWAEERKQTNLSAIERHTHETANQLVSLTGASGDEDYTLSTKEFLLHIMCKPLLNEDIYAFDLQALDPSTPLTATDLLHLCLWRERRRARMPQQSSTASVPAARLELQELSRTDARGISSTTTIIDRDTDSIPFPIEATLLHWVNQPKADLDLRKFAAHLFKQWQWLEDSPARIRKQPDSVLPSLKLMENEYKVASPVDGYNVLSPVDFLAIGSTRIGKTSFFYSIYKSLQPSARESSVLLHRQIQFEPNTLHYVNKIEKTLEQGGNSDTPGQEQLDAKFTYLRNPPANLDLGAKEIVIPLRITDYKGGDAELEDARPNKDLVALLTKTQILWFMLDDRYLKDYTSAPGNDGKLIEPINADRIGAWYRVLLNRFGTKSSAKGSKVPVALVINKADKILGPDVYLATTPEELKLLPDNFSLEELAKSKSNAVDCILDCLRRNPVVNCNREVQKRLWELFNSLRPFLEAVIQKASHFQVFLTSANQELAKKSYDPKMPLKVAEWSMQIMRPAYELKLQQYLTESLEKAYGQLTEVKNQVSVINAHLEKAKALLEEVDLLSKTIDKEKQEPKFMRKMKTVFESDHKAQKETKEKELGNLLDQMAVNLYEAHCRLEQEEHEDGAEDLGMSLAELTLPLDSRPSVANTDQNSSPPKVEGRKQRDRILDSKKNPKQRIDLAGDWRDDLLKSAGERIVALGNLAEPLAALQGRLVETPPGNEVLKLPLPPGVDSDAEMKNYKKELSTALGIKFTNETKYLVLKS</sequence>
<accession>B9XAF3</accession>
<proteinExistence type="predicted"/>
<keyword evidence="1" id="KW-0175">Coiled coil</keyword>